<feature type="compositionally biased region" description="Basic and acidic residues" evidence="1">
    <location>
        <begin position="11"/>
        <end position="39"/>
    </location>
</feature>
<evidence type="ECO:0000313" key="3">
    <source>
        <dbReference type="Proteomes" id="UP001420932"/>
    </source>
</evidence>
<organism evidence="2 3">
    <name type="scientific">Stephania yunnanensis</name>
    <dbReference type="NCBI Taxonomy" id="152371"/>
    <lineage>
        <taxon>Eukaryota</taxon>
        <taxon>Viridiplantae</taxon>
        <taxon>Streptophyta</taxon>
        <taxon>Embryophyta</taxon>
        <taxon>Tracheophyta</taxon>
        <taxon>Spermatophyta</taxon>
        <taxon>Magnoliopsida</taxon>
        <taxon>Ranunculales</taxon>
        <taxon>Menispermaceae</taxon>
        <taxon>Menispermoideae</taxon>
        <taxon>Cissampelideae</taxon>
        <taxon>Stephania</taxon>
    </lineage>
</organism>
<reference evidence="2 3" key="1">
    <citation type="submission" date="2024-01" db="EMBL/GenBank/DDBJ databases">
        <title>Genome assemblies of Stephania.</title>
        <authorList>
            <person name="Yang L."/>
        </authorList>
    </citation>
    <scope>NUCLEOTIDE SEQUENCE [LARGE SCALE GENOMIC DNA]</scope>
    <source>
        <strain evidence="2">YNDBR</strain>
        <tissue evidence="2">Leaf</tissue>
    </source>
</reference>
<dbReference type="AlphaFoldDB" id="A0AAP0HLV7"/>
<feature type="region of interest" description="Disordered" evidence="1">
    <location>
        <begin position="1"/>
        <end position="75"/>
    </location>
</feature>
<comment type="caution">
    <text evidence="2">The sequence shown here is derived from an EMBL/GenBank/DDBJ whole genome shotgun (WGS) entry which is preliminary data.</text>
</comment>
<protein>
    <submittedName>
        <fullName evidence="2">Uncharacterized protein</fullName>
    </submittedName>
</protein>
<evidence type="ECO:0000313" key="2">
    <source>
        <dbReference type="EMBL" id="KAK9093478.1"/>
    </source>
</evidence>
<name>A0AAP0HLV7_9MAGN</name>
<evidence type="ECO:0000256" key="1">
    <source>
        <dbReference type="SAM" id="MobiDB-lite"/>
    </source>
</evidence>
<gene>
    <name evidence="2" type="ORF">Syun_028389</name>
</gene>
<accession>A0AAP0HLV7</accession>
<dbReference type="EMBL" id="JBBNAF010000012">
    <property type="protein sequence ID" value="KAK9093478.1"/>
    <property type="molecule type" value="Genomic_DNA"/>
</dbReference>
<dbReference type="Proteomes" id="UP001420932">
    <property type="component" value="Unassembled WGS sequence"/>
</dbReference>
<keyword evidence="3" id="KW-1185">Reference proteome</keyword>
<feature type="compositionally biased region" description="Basic and acidic residues" evidence="1">
    <location>
        <begin position="56"/>
        <end position="75"/>
    </location>
</feature>
<proteinExistence type="predicted"/>
<sequence length="75" mass="8423">MDDAATMRCHLQREDRLESETGERKQLESGIGGERERAAKVRRRPEGGSGGECEETMERGRESGGKRGMREGTRE</sequence>